<organism evidence="7 8">
    <name type="scientific">Candidatus Haliotispira prima</name>
    <dbReference type="NCBI Taxonomy" id="3034016"/>
    <lineage>
        <taxon>Bacteria</taxon>
        <taxon>Pseudomonadati</taxon>
        <taxon>Spirochaetota</taxon>
        <taxon>Spirochaetia</taxon>
        <taxon>Spirochaetales</taxon>
        <taxon>Spirochaetaceae</taxon>
        <taxon>Candidatus Haliotispira</taxon>
    </lineage>
</organism>
<feature type="binding site" evidence="6">
    <location>
        <begin position="138"/>
        <end position="139"/>
    </location>
    <ligand>
        <name>NAD(+)</name>
        <dbReference type="ChEBI" id="CHEBI:57540"/>
    </ligand>
</feature>
<evidence type="ECO:0000256" key="6">
    <source>
        <dbReference type="HAMAP-Rule" id="MF_00361"/>
    </source>
</evidence>
<comment type="cofactor">
    <cofactor evidence="6">
        <name>a divalent metal cation</name>
        <dbReference type="ChEBI" id="CHEBI:60240"/>
    </cofactor>
</comment>
<feature type="binding site" evidence="6">
    <location>
        <position position="244"/>
    </location>
    <ligand>
        <name>NAD(+)</name>
        <dbReference type="ChEBI" id="CHEBI:57540"/>
    </ligand>
</feature>
<sequence>MPENTAKYDQEILFTDYAKTQESTLFPLDPPANSRYSGLSQDLSQAIRRVFIYANPSKPKTSTCLKEMIGILKKLGIESLVYSEFKPSRAHLIEYIAQALNIPLQAKSQEYYGEHPEEPFVGLNGQEIFDLVITVGGDGTVLKYLSYSPFREVPILPVNTGSLGYITSISFHNMAESMAGIFSGAFVYSPRILLKARLLDSYQNPKHYRDYFALNEIAISSCRAGLLADMELQVGNSSIPLQGDGIIVATPTGSTAYSLAAGGPIVDAEMEALIITPVSPFSLATRPVVTPSSMQLFVRNAAGLKNVVHEQAPPTTRSPKELHELDSSEAPLSIAIDGWALGLLYPGESLYITGSSERIQFLATSHNNSYFENIRTKLGWHNVAPRRP</sequence>
<accession>A0ABY8MJZ5</accession>
<dbReference type="InterPro" id="IPR017438">
    <property type="entry name" value="ATP-NAD_kinase_N"/>
</dbReference>
<comment type="catalytic activity">
    <reaction evidence="5 6">
        <text>NAD(+) + ATP = ADP + NADP(+) + H(+)</text>
        <dbReference type="Rhea" id="RHEA:18629"/>
        <dbReference type="ChEBI" id="CHEBI:15378"/>
        <dbReference type="ChEBI" id="CHEBI:30616"/>
        <dbReference type="ChEBI" id="CHEBI:57540"/>
        <dbReference type="ChEBI" id="CHEBI:58349"/>
        <dbReference type="ChEBI" id="CHEBI:456216"/>
        <dbReference type="EC" id="2.7.1.23"/>
    </reaction>
</comment>
<dbReference type="HAMAP" id="MF_00361">
    <property type="entry name" value="NAD_kinase"/>
    <property type="match status" value="1"/>
</dbReference>
<comment type="similarity">
    <text evidence="6">Belongs to the NAD kinase family.</text>
</comment>
<dbReference type="InterPro" id="IPR017437">
    <property type="entry name" value="ATP-NAD_kinase_PpnK-typ_C"/>
</dbReference>
<keyword evidence="4 6" id="KW-0520">NAD</keyword>
<dbReference type="EC" id="2.7.1.23" evidence="6"/>
<feature type="binding site" evidence="6">
    <location>
        <position position="143"/>
    </location>
    <ligand>
        <name>NAD(+)</name>
        <dbReference type="ChEBI" id="CHEBI:57540"/>
    </ligand>
</feature>
<gene>
    <name evidence="6" type="primary">nadK</name>
    <name evidence="7" type="ORF">P0082_04895</name>
</gene>
<keyword evidence="6" id="KW-0963">Cytoplasm</keyword>
<keyword evidence="6" id="KW-0547">Nucleotide-binding</keyword>
<protein>
    <recommendedName>
        <fullName evidence="6">NAD kinase</fullName>
        <ecNumber evidence="6">2.7.1.23</ecNumber>
    </recommendedName>
    <alternativeName>
        <fullName evidence="6">ATP-dependent NAD kinase</fullName>
    </alternativeName>
</protein>
<dbReference type="GO" id="GO:0016301">
    <property type="term" value="F:kinase activity"/>
    <property type="evidence" value="ECO:0007669"/>
    <property type="project" value="UniProtKB-KW"/>
</dbReference>
<comment type="caution">
    <text evidence="6">Lacks conserved residue(s) required for the propagation of feature annotation.</text>
</comment>
<dbReference type="Pfam" id="PF20143">
    <property type="entry name" value="NAD_kinase_C"/>
    <property type="match status" value="1"/>
</dbReference>
<dbReference type="Proteomes" id="UP001228690">
    <property type="component" value="Chromosome"/>
</dbReference>
<dbReference type="PANTHER" id="PTHR20275:SF0">
    <property type="entry name" value="NAD KINASE"/>
    <property type="match status" value="1"/>
</dbReference>
<comment type="subcellular location">
    <subcellularLocation>
        <location evidence="6">Cytoplasm</location>
    </subcellularLocation>
</comment>
<feature type="active site" description="Proton acceptor" evidence="6">
    <location>
        <position position="138"/>
    </location>
</feature>
<name>A0ABY8MJZ5_9SPIO</name>
<dbReference type="Pfam" id="PF01513">
    <property type="entry name" value="NAD_kinase"/>
    <property type="match status" value="1"/>
</dbReference>
<evidence type="ECO:0000313" key="7">
    <source>
        <dbReference type="EMBL" id="WGK70201.1"/>
    </source>
</evidence>
<dbReference type="InterPro" id="IPR002504">
    <property type="entry name" value="NADK"/>
</dbReference>
<feature type="binding site" evidence="6">
    <location>
        <begin position="215"/>
        <end position="216"/>
    </location>
    <ligand>
        <name>NAD(+)</name>
        <dbReference type="ChEBI" id="CHEBI:57540"/>
    </ligand>
</feature>
<dbReference type="InterPro" id="IPR016064">
    <property type="entry name" value="NAD/diacylglycerol_kinase_sf"/>
</dbReference>
<dbReference type="SUPFAM" id="SSF111331">
    <property type="entry name" value="NAD kinase/diacylglycerol kinase-like"/>
    <property type="match status" value="1"/>
</dbReference>
<keyword evidence="8" id="KW-1185">Reference proteome</keyword>
<evidence type="ECO:0000256" key="4">
    <source>
        <dbReference type="ARBA" id="ARBA00023027"/>
    </source>
</evidence>
<evidence type="ECO:0000256" key="2">
    <source>
        <dbReference type="ARBA" id="ARBA00022777"/>
    </source>
</evidence>
<reference evidence="7 8" key="1">
    <citation type="submission" date="2023-04" db="EMBL/GenBank/DDBJ databases">
        <title>Spirochaete genome identified in red abalone sample constitutes a novel genus.</title>
        <authorList>
            <person name="Sharma S.P."/>
            <person name="Purcell C.M."/>
            <person name="Hyde J.R."/>
            <person name="Severin A.J."/>
        </authorList>
    </citation>
    <scope>NUCLEOTIDE SEQUENCE [LARGE SCALE GENOMIC DNA]</scope>
    <source>
        <strain evidence="7 8">SP-2023</strain>
    </source>
</reference>
<evidence type="ECO:0000256" key="5">
    <source>
        <dbReference type="ARBA" id="ARBA00047925"/>
    </source>
</evidence>
<evidence type="ECO:0000256" key="1">
    <source>
        <dbReference type="ARBA" id="ARBA00022679"/>
    </source>
</evidence>
<dbReference type="EMBL" id="CP123443">
    <property type="protein sequence ID" value="WGK70201.1"/>
    <property type="molecule type" value="Genomic_DNA"/>
</dbReference>
<dbReference type="Gene3D" id="3.40.50.10330">
    <property type="entry name" value="Probable inorganic polyphosphate/atp-NAD kinase, domain 1"/>
    <property type="match status" value="1"/>
</dbReference>
<keyword evidence="1 6" id="KW-0808">Transferase</keyword>
<proteinExistence type="inferred from homology"/>
<dbReference type="PANTHER" id="PTHR20275">
    <property type="entry name" value="NAD KINASE"/>
    <property type="match status" value="1"/>
</dbReference>
<dbReference type="Gene3D" id="2.60.200.30">
    <property type="entry name" value="Probable inorganic polyphosphate/atp-NAD kinase, domain 2"/>
    <property type="match status" value="1"/>
</dbReference>
<keyword evidence="2 6" id="KW-0418">Kinase</keyword>
<keyword evidence="3 6" id="KW-0521">NADP</keyword>
<keyword evidence="6" id="KW-0067">ATP-binding</keyword>
<comment type="function">
    <text evidence="6">Involved in the regulation of the intracellular balance of NAD and NADP, and is a key enzyme in the biosynthesis of NADP. Catalyzes specifically the phosphorylation on 2'-hydroxyl of the adenosine moiety of NAD to yield NADP.</text>
</comment>
<dbReference type="RefSeq" id="WP_326928408.1">
    <property type="nucleotide sequence ID" value="NZ_CP123443.1"/>
</dbReference>
<evidence type="ECO:0000256" key="3">
    <source>
        <dbReference type="ARBA" id="ARBA00022857"/>
    </source>
</evidence>
<evidence type="ECO:0000313" key="8">
    <source>
        <dbReference type="Proteomes" id="UP001228690"/>
    </source>
</evidence>